<proteinExistence type="predicted"/>
<gene>
    <name evidence="1" type="ORF">ACFP1K_25950</name>
</gene>
<protein>
    <submittedName>
        <fullName evidence="1">DUF3046 domain-containing protein</fullName>
    </submittedName>
</protein>
<name>A0ABW1NPK6_9ACTN</name>
<sequence>MRLTEFWNRMNHHFGERYAESWARDYVIAQLGGRTVTQAFAEGESAKNIWRAVCDVVDVDPRLR</sequence>
<dbReference type="InterPro" id="IPR021408">
    <property type="entry name" value="DUF3046"/>
</dbReference>
<organism evidence="1 2">
    <name type="scientific">Sphaerisporangium aureirubrum</name>
    <dbReference type="NCBI Taxonomy" id="1544736"/>
    <lineage>
        <taxon>Bacteria</taxon>
        <taxon>Bacillati</taxon>
        <taxon>Actinomycetota</taxon>
        <taxon>Actinomycetes</taxon>
        <taxon>Streptosporangiales</taxon>
        <taxon>Streptosporangiaceae</taxon>
        <taxon>Sphaerisporangium</taxon>
    </lineage>
</organism>
<keyword evidence="2" id="KW-1185">Reference proteome</keyword>
<dbReference type="EMBL" id="JBHSRF010000046">
    <property type="protein sequence ID" value="MFC6084629.1"/>
    <property type="molecule type" value="Genomic_DNA"/>
</dbReference>
<reference evidence="2" key="1">
    <citation type="journal article" date="2019" name="Int. J. Syst. Evol. Microbiol.">
        <title>The Global Catalogue of Microorganisms (GCM) 10K type strain sequencing project: providing services to taxonomists for standard genome sequencing and annotation.</title>
        <authorList>
            <consortium name="The Broad Institute Genomics Platform"/>
            <consortium name="The Broad Institute Genome Sequencing Center for Infectious Disease"/>
            <person name="Wu L."/>
            <person name="Ma J."/>
        </authorList>
    </citation>
    <scope>NUCLEOTIDE SEQUENCE [LARGE SCALE GENOMIC DNA]</scope>
    <source>
        <strain evidence="2">JCM 30346</strain>
    </source>
</reference>
<dbReference type="RefSeq" id="WP_380757894.1">
    <property type="nucleotide sequence ID" value="NZ_JBHSRF010000046.1"/>
</dbReference>
<comment type="caution">
    <text evidence="1">The sequence shown here is derived from an EMBL/GenBank/DDBJ whole genome shotgun (WGS) entry which is preliminary data.</text>
</comment>
<evidence type="ECO:0000313" key="1">
    <source>
        <dbReference type="EMBL" id="MFC6084629.1"/>
    </source>
</evidence>
<accession>A0ABW1NPK6</accession>
<evidence type="ECO:0000313" key="2">
    <source>
        <dbReference type="Proteomes" id="UP001596137"/>
    </source>
</evidence>
<dbReference type="Proteomes" id="UP001596137">
    <property type="component" value="Unassembled WGS sequence"/>
</dbReference>
<dbReference type="Pfam" id="PF11248">
    <property type="entry name" value="DUF3046"/>
    <property type="match status" value="1"/>
</dbReference>